<feature type="region of interest" description="Disordered" evidence="1">
    <location>
        <begin position="60"/>
        <end position="93"/>
    </location>
</feature>
<reference evidence="2 3" key="1">
    <citation type="submission" date="2020-08" db="EMBL/GenBank/DDBJ databases">
        <title>Genomic Encyclopedia of Type Strains, Phase III (KMG-III): the genomes of soil and plant-associated and newly described type strains.</title>
        <authorList>
            <person name="Whitman W."/>
        </authorList>
    </citation>
    <scope>NUCLEOTIDE SEQUENCE [LARGE SCALE GENOMIC DNA]</scope>
    <source>
        <strain evidence="2 3">SFB5A</strain>
    </source>
</reference>
<organism evidence="2 3">
    <name type="scientific">Streptomyces nymphaeiformis</name>
    <dbReference type="NCBI Taxonomy" id="2663842"/>
    <lineage>
        <taxon>Bacteria</taxon>
        <taxon>Bacillati</taxon>
        <taxon>Actinomycetota</taxon>
        <taxon>Actinomycetes</taxon>
        <taxon>Kitasatosporales</taxon>
        <taxon>Streptomycetaceae</taxon>
        <taxon>Streptomyces</taxon>
    </lineage>
</organism>
<dbReference type="AlphaFoldDB" id="A0A7W7XA08"/>
<evidence type="ECO:0000256" key="1">
    <source>
        <dbReference type="SAM" id="MobiDB-lite"/>
    </source>
</evidence>
<gene>
    <name evidence="2" type="ORF">GGE06_001912</name>
</gene>
<evidence type="ECO:0000313" key="2">
    <source>
        <dbReference type="EMBL" id="MBB4981004.1"/>
    </source>
</evidence>
<proteinExistence type="predicted"/>
<name>A0A7W7XA08_9ACTN</name>
<accession>A0A7W7XA08</accession>
<dbReference type="EMBL" id="JACHJY010000002">
    <property type="protein sequence ID" value="MBB4981004.1"/>
    <property type="molecule type" value="Genomic_DNA"/>
</dbReference>
<feature type="compositionally biased region" description="Polar residues" evidence="1">
    <location>
        <begin position="1"/>
        <end position="10"/>
    </location>
</feature>
<evidence type="ECO:0000313" key="3">
    <source>
        <dbReference type="Proteomes" id="UP000582643"/>
    </source>
</evidence>
<dbReference type="Proteomes" id="UP000582643">
    <property type="component" value="Unassembled WGS sequence"/>
</dbReference>
<feature type="compositionally biased region" description="Basic and acidic residues" evidence="1">
    <location>
        <begin position="60"/>
        <end position="73"/>
    </location>
</feature>
<protein>
    <submittedName>
        <fullName evidence="2">Uncharacterized protein</fullName>
    </submittedName>
</protein>
<feature type="region of interest" description="Disordered" evidence="1">
    <location>
        <begin position="1"/>
        <end position="34"/>
    </location>
</feature>
<comment type="caution">
    <text evidence="2">The sequence shown here is derived from an EMBL/GenBank/DDBJ whole genome shotgun (WGS) entry which is preliminary data.</text>
</comment>
<keyword evidence="3" id="KW-1185">Reference proteome</keyword>
<sequence length="125" mass="13011">MHTYYVQSPRASDLGQGLPEGPGHGAGPARALRDRIGHESLDVVEDIGIGDGAVGLSAGARREAPRLGADHPHGPARGPTSFGPTSLKAASSPGRVFDRTIDLDPAADGYRAMVDHEALKVLIRT</sequence>